<protein>
    <submittedName>
        <fullName evidence="2">GPW/gp25 family protein</fullName>
    </submittedName>
</protein>
<reference evidence="2 3" key="1">
    <citation type="submission" date="2022-10" db="EMBL/GenBank/DDBJ databases">
        <title>Draft genome sequence of Streptomyces sp. YSPA8.</title>
        <authorList>
            <person name="Moriuchi R."/>
            <person name="Dohra H."/>
            <person name="Yamamura H."/>
            <person name="Kodani S."/>
        </authorList>
    </citation>
    <scope>NUCLEOTIDE SEQUENCE [LARGE SCALE GENOMIC DNA]</scope>
    <source>
        <strain evidence="2 3">YSPA8</strain>
    </source>
</reference>
<gene>
    <name evidence="2" type="ORF">SYYSPA8_03795</name>
</gene>
<keyword evidence="3" id="KW-1185">Reference proteome</keyword>
<dbReference type="EMBL" id="BSBI01000001">
    <property type="protein sequence ID" value="GLF93378.1"/>
    <property type="molecule type" value="Genomic_DNA"/>
</dbReference>
<dbReference type="Proteomes" id="UP001291653">
    <property type="component" value="Unassembled WGS sequence"/>
</dbReference>
<dbReference type="Gene3D" id="3.10.450.40">
    <property type="match status" value="1"/>
</dbReference>
<feature type="domain" description="IraD/Gp25-like" evidence="1">
    <location>
        <begin position="27"/>
        <end position="116"/>
    </location>
</feature>
<evidence type="ECO:0000313" key="2">
    <source>
        <dbReference type="EMBL" id="GLF93378.1"/>
    </source>
</evidence>
<accession>A0ABQ5NSM4</accession>
<evidence type="ECO:0000313" key="3">
    <source>
        <dbReference type="Proteomes" id="UP001291653"/>
    </source>
</evidence>
<dbReference type="RefSeq" id="WP_323445453.1">
    <property type="nucleotide sequence ID" value="NZ_BSBI01000001.1"/>
</dbReference>
<comment type="caution">
    <text evidence="2">The sequence shown here is derived from an EMBL/GenBank/DDBJ whole genome shotgun (WGS) entry which is preliminary data.</text>
</comment>
<evidence type="ECO:0000259" key="1">
    <source>
        <dbReference type="Pfam" id="PF04965"/>
    </source>
</evidence>
<dbReference type="Pfam" id="PF04965">
    <property type="entry name" value="GPW_gp25"/>
    <property type="match status" value="1"/>
</dbReference>
<proteinExistence type="predicted"/>
<organism evidence="2 3">
    <name type="scientific">Streptomyces yaizuensis</name>
    <dbReference type="NCBI Taxonomy" id="2989713"/>
    <lineage>
        <taxon>Bacteria</taxon>
        <taxon>Bacillati</taxon>
        <taxon>Actinomycetota</taxon>
        <taxon>Actinomycetes</taxon>
        <taxon>Kitasatosporales</taxon>
        <taxon>Streptomycetaceae</taxon>
        <taxon>Streptomyces</taxon>
    </lineage>
</organism>
<sequence length="134" mass="14544">MSEDFLGAGWRFPILPDTAGRLGYAVGEESIEHCLRALLLTGVGERVMRPDLGTRAQESVFAPGSVQSLRDLEGSIADAVRDHEPRVELESVRAEADADDPARVTVAVEYRIRRSNTKANLVFPYYAGLLGGAS</sequence>
<dbReference type="SUPFAM" id="SSF160719">
    <property type="entry name" value="gpW/gp25-like"/>
    <property type="match status" value="1"/>
</dbReference>
<dbReference type="InterPro" id="IPR007048">
    <property type="entry name" value="IraD/Gp25-like"/>
</dbReference>
<name>A0ABQ5NSM4_9ACTN</name>